<proteinExistence type="inferred from homology"/>
<dbReference type="GO" id="GO:0005524">
    <property type="term" value="F:ATP binding"/>
    <property type="evidence" value="ECO:0007669"/>
    <property type="project" value="UniProtKB-UniRule"/>
</dbReference>
<dbReference type="Proteomes" id="UP001296967">
    <property type="component" value="Unassembled WGS sequence"/>
</dbReference>
<feature type="region of interest" description="Interaction with substrate tRNA" evidence="10">
    <location>
        <begin position="35"/>
        <end position="38"/>
    </location>
</feature>
<comment type="function">
    <text evidence="2 10 12">Catalyzes the transfer of a dimethylallyl group onto the adenine at position 37 in tRNAs that read codons beginning with uridine, leading to the formation of N6-(dimethylallyl)adenosine (i(6)A).</text>
</comment>
<keyword evidence="5 10" id="KW-0819">tRNA processing</keyword>
<dbReference type="PANTHER" id="PTHR11088">
    <property type="entry name" value="TRNA DIMETHYLALLYLTRANSFERASE"/>
    <property type="match status" value="1"/>
</dbReference>
<evidence type="ECO:0000256" key="5">
    <source>
        <dbReference type="ARBA" id="ARBA00022694"/>
    </source>
</evidence>
<dbReference type="InterPro" id="IPR039657">
    <property type="entry name" value="Dimethylallyltransferase"/>
</dbReference>
<comment type="similarity">
    <text evidence="3 10 13">Belongs to the IPP transferase family.</text>
</comment>
<dbReference type="HAMAP" id="MF_00185">
    <property type="entry name" value="IPP_trans"/>
    <property type="match status" value="1"/>
</dbReference>
<evidence type="ECO:0000256" key="6">
    <source>
        <dbReference type="ARBA" id="ARBA00022741"/>
    </source>
</evidence>
<reference evidence="14" key="2">
    <citation type="journal article" date="2020" name="Microorganisms">
        <title>Osmotic Adaptation and Compatible Solute Biosynthesis of Phototrophic Bacteria as Revealed from Genome Analyses.</title>
        <authorList>
            <person name="Imhoff J.F."/>
            <person name="Rahn T."/>
            <person name="Kunzel S."/>
            <person name="Keller A."/>
            <person name="Neulinger S.C."/>
        </authorList>
    </citation>
    <scope>NUCLEOTIDE SEQUENCE</scope>
    <source>
        <strain evidence="14">DSM 4395</strain>
    </source>
</reference>
<dbReference type="InterPro" id="IPR018022">
    <property type="entry name" value="IPT"/>
</dbReference>
<evidence type="ECO:0000256" key="4">
    <source>
        <dbReference type="ARBA" id="ARBA00022679"/>
    </source>
</evidence>
<evidence type="ECO:0000256" key="9">
    <source>
        <dbReference type="ARBA" id="ARBA00049563"/>
    </source>
</evidence>
<name>A0AAJ0UDQ8_HALSE</name>
<keyword evidence="4 10" id="KW-0808">Transferase</keyword>
<dbReference type="GO" id="GO:0006400">
    <property type="term" value="P:tRNA modification"/>
    <property type="evidence" value="ECO:0007669"/>
    <property type="project" value="TreeGrafter"/>
</dbReference>
<feature type="binding site" evidence="10">
    <location>
        <begin position="12"/>
        <end position="17"/>
    </location>
    <ligand>
        <name>substrate</name>
    </ligand>
</feature>
<dbReference type="InterPro" id="IPR027417">
    <property type="entry name" value="P-loop_NTPase"/>
</dbReference>
<comment type="caution">
    <text evidence="10">Lacks conserved residue(s) required for the propagation of feature annotation.</text>
</comment>
<feature type="site" description="Interaction with substrate tRNA" evidence="10">
    <location>
        <position position="123"/>
    </location>
</feature>
<keyword evidence="7 10" id="KW-0067">ATP-binding</keyword>
<sequence>MRPPAIFVTGPTASGKTALALALAERLPCEVISVDSAMVYRGLDIGTAKPSSSVLARVPHRLVDLCDPSEAYSAARFREDALSAMAEITAAGRVPLLVGGTMLYWRALVGGLSTLPAAHPEIRAVLAERHAREGAAAMHAWLAEVDPASAAKVHPNDPQRVQRALEVFLVSGRPMSELWRREGGAALPYRVLILVRSPAERAILHQRIAARLQAMWAAGFEEEVRRLYARGDLHAELPALRSVGYRQLWAYLDGALSWDEMRERALVATRQLAKRQYTWLRAESEGQWLWDGAQVEQEALALVEAFLDRQ</sequence>
<evidence type="ECO:0000256" key="11">
    <source>
        <dbReference type="RuleBase" id="RU003783"/>
    </source>
</evidence>
<comment type="cofactor">
    <cofactor evidence="1 10">
        <name>Mg(2+)</name>
        <dbReference type="ChEBI" id="CHEBI:18420"/>
    </cofactor>
</comment>
<evidence type="ECO:0000313" key="15">
    <source>
        <dbReference type="Proteomes" id="UP001296967"/>
    </source>
</evidence>
<feature type="site" description="Interaction with substrate tRNA" evidence="10">
    <location>
        <position position="101"/>
    </location>
</feature>
<keyword evidence="6 10" id="KW-0547">Nucleotide-binding</keyword>
<evidence type="ECO:0000256" key="13">
    <source>
        <dbReference type="RuleBase" id="RU003785"/>
    </source>
</evidence>
<reference evidence="14" key="1">
    <citation type="submission" date="2017-05" db="EMBL/GenBank/DDBJ databases">
        <authorList>
            <person name="Imhoff J.F."/>
            <person name="Rahn T."/>
            <person name="Kuenzel S."/>
            <person name="Neulinger S.C."/>
        </authorList>
    </citation>
    <scope>NUCLEOTIDE SEQUENCE</scope>
    <source>
        <strain evidence="14">DSM 4395</strain>
    </source>
</reference>
<dbReference type="GO" id="GO:0052381">
    <property type="term" value="F:tRNA dimethylallyltransferase activity"/>
    <property type="evidence" value="ECO:0007669"/>
    <property type="project" value="UniProtKB-UniRule"/>
</dbReference>
<dbReference type="Pfam" id="PF01715">
    <property type="entry name" value="IPPT"/>
    <property type="match status" value="1"/>
</dbReference>
<keyword evidence="8 10" id="KW-0460">Magnesium</keyword>
<evidence type="ECO:0000256" key="7">
    <source>
        <dbReference type="ARBA" id="ARBA00022840"/>
    </source>
</evidence>
<dbReference type="RefSeq" id="WP_201243923.1">
    <property type="nucleotide sequence ID" value="NZ_NHSF01000018.1"/>
</dbReference>
<accession>A0AAJ0UDQ8</accession>
<evidence type="ECO:0000256" key="2">
    <source>
        <dbReference type="ARBA" id="ARBA00003213"/>
    </source>
</evidence>
<comment type="subunit">
    <text evidence="10">Monomer.</text>
</comment>
<keyword evidence="15" id="KW-1185">Reference proteome</keyword>
<comment type="caution">
    <text evidence="14">The sequence shown here is derived from an EMBL/GenBank/DDBJ whole genome shotgun (WGS) entry which is preliminary data.</text>
</comment>
<organism evidence="14 15">
    <name type="scientific">Halochromatium salexigens</name>
    <name type="common">Chromatium salexigens</name>
    <dbReference type="NCBI Taxonomy" id="49447"/>
    <lineage>
        <taxon>Bacteria</taxon>
        <taxon>Pseudomonadati</taxon>
        <taxon>Pseudomonadota</taxon>
        <taxon>Gammaproteobacteria</taxon>
        <taxon>Chromatiales</taxon>
        <taxon>Chromatiaceae</taxon>
        <taxon>Halochromatium</taxon>
    </lineage>
</organism>
<dbReference type="NCBIfam" id="TIGR00174">
    <property type="entry name" value="miaA"/>
    <property type="match status" value="1"/>
</dbReference>
<protein>
    <recommendedName>
        <fullName evidence="10">tRNA dimethylallyltransferase</fullName>
        <ecNumber evidence="10">2.5.1.75</ecNumber>
    </recommendedName>
    <alternativeName>
        <fullName evidence="10">Dimethylallyl diphosphate:tRNA dimethylallyltransferase</fullName>
        <shortName evidence="10">DMAPP:tRNA dimethylallyltransferase</shortName>
        <shortName evidence="10">DMATase</shortName>
    </alternativeName>
    <alternativeName>
        <fullName evidence="10">Isopentenyl-diphosphate:tRNA isopentenyltransferase</fullName>
        <shortName evidence="10">IPP transferase</shortName>
        <shortName evidence="10">IPPT</shortName>
        <shortName evidence="10">IPTase</shortName>
    </alternativeName>
</protein>
<comment type="catalytic activity">
    <reaction evidence="9 10 11">
        <text>adenosine(37) in tRNA + dimethylallyl diphosphate = N(6)-dimethylallyladenosine(37) in tRNA + diphosphate</text>
        <dbReference type="Rhea" id="RHEA:26482"/>
        <dbReference type="Rhea" id="RHEA-COMP:10162"/>
        <dbReference type="Rhea" id="RHEA-COMP:10375"/>
        <dbReference type="ChEBI" id="CHEBI:33019"/>
        <dbReference type="ChEBI" id="CHEBI:57623"/>
        <dbReference type="ChEBI" id="CHEBI:74411"/>
        <dbReference type="ChEBI" id="CHEBI:74415"/>
        <dbReference type="EC" id="2.5.1.75"/>
    </reaction>
</comment>
<evidence type="ECO:0000256" key="3">
    <source>
        <dbReference type="ARBA" id="ARBA00005842"/>
    </source>
</evidence>
<evidence type="ECO:0000256" key="1">
    <source>
        <dbReference type="ARBA" id="ARBA00001946"/>
    </source>
</evidence>
<evidence type="ECO:0000313" key="14">
    <source>
        <dbReference type="EMBL" id="MBK5929568.1"/>
    </source>
</evidence>
<evidence type="ECO:0000256" key="10">
    <source>
        <dbReference type="HAMAP-Rule" id="MF_00185"/>
    </source>
</evidence>
<evidence type="ECO:0000256" key="8">
    <source>
        <dbReference type="ARBA" id="ARBA00022842"/>
    </source>
</evidence>
<dbReference type="Gene3D" id="1.10.20.140">
    <property type="match status" value="1"/>
</dbReference>
<dbReference type="PANTHER" id="PTHR11088:SF60">
    <property type="entry name" value="TRNA DIMETHYLALLYLTRANSFERASE"/>
    <property type="match status" value="1"/>
</dbReference>
<feature type="region of interest" description="Interaction with substrate tRNA" evidence="10">
    <location>
        <begin position="159"/>
        <end position="163"/>
    </location>
</feature>
<feature type="binding site" evidence="10">
    <location>
        <begin position="10"/>
        <end position="17"/>
    </location>
    <ligand>
        <name>ATP</name>
        <dbReference type="ChEBI" id="CHEBI:30616"/>
    </ligand>
</feature>
<dbReference type="FunFam" id="1.10.20.140:FF:000001">
    <property type="entry name" value="tRNA dimethylallyltransferase"/>
    <property type="match status" value="1"/>
</dbReference>
<dbReference type="SUPFAM" id="SSF52540">
    <property type="entry name" value="P-loop containing nucleoside triphosphate hydrolases"/>
    <property type="match status" value="2"/>
</dbReference>
<gene>
    <name evidence="10" type="primary">miaA</name>
    <name evidence="14" type="ORF">CCR82_03215</name>
</gene>
<dbReference type="AlphaFoldDB" id="A0AAJ0UDQ8"/>
<dbReference type="Gene3D" id="3.40.50.300">
    <property type="entry name" value="P-loop containing nucleotide triphosphate hydrolases"/>
    <property type="match status" value="1"/>
</dbReference>
<evidence type="ECO:0000256" key="12">
    <source>
        <dbReference type="RuleBase" id="RU003784"/>
    </source>
</evidence>
<dbReference type="EMBL" id="NHSF01000018">
    <property type="protein sequence ID" value="MBK5929568.1"/>
    <property type="molecule type" value="Genomic_DNA"/>
</dbReference>
<dbReference type="EC" id="2.5.1.75" evidence="10"/>